<dbReference type="AlphaFoldDB" id="A0AAD1SSR1"/>
<protein>
    <submittedName>
        <fullName evidence="2">Uncharacterized protein</fullName>
    </submittedName>
</protein>
<evidence type="ECO:0000256" key="1">
    <source>
        <dbReference type="SAM" id="MobiDB-lite"/>
    </source>
</evidence>
<feature type="region of interest" description="Disordered" evidence="1">
    <location>
        <begin position="81"/>
        <end position="112"/>
    </location>
</feature>
<name>A0AAD1SSR1_PELCU</name>
<organism evidence="2 3">
    <name type="scientific">Pelobates cultripes</name>
    <name type="common">Western spadefoot toad</name>
    <dbReference type="NCBI Taxonomy" id="61616"/>
    <lineage>
        <taxon>Eukaryota</taxon>
        <taxon>Metazoa</taxon>
        <taxon>Chordata</taxon>
        <taxon>Craniata</taxon>
        <taxon>Vertebrata</taxon>
        <taxon>Euteleostomi</taxon>
        <taxon>Amphibia</taxon>
        <taxon>Batrachia</taxon>
        <taxon>Anura</taxon>
        <taxon>Pelobatoidea</taxon>
        <taxon>Pelobatidae</taxon>
        <taxon>Pelobates</taxon>
    </lineage>
</organism>
<reference evidence="2" key="1">
    <citation type="submission" date="2022-03" db="EMBL/GenBank/DDBJ databases">
        <authorList>
            <person name="Alioto T."/>
            <person name="Alioto T."/>
            <person name="Gomez Garrido J."/>
        </authorList>
    </citation>
    <scope>NUCLEOTIDE SEQUENCE</scope>
</reference>
<evidence type="ECO:0000313" key="3">
    <source>
        <dbReference type="Proteomes" id="UP001295444"/>
    </source>
</evidence>
<sequence>DVLLQAHYLHIKHILRANCNKAQPPDECQTIKILADLSSTTLRKQNDGVRFRWGYPTKMIVTREGTTAVITSSKNELRQLQTWGMTTQQPETRTSPSGRLPLESNRMPIKRD</sequence>
<evidence type="ECO:0000313" key="2">
    <source>
        <dbReference type="EMBL" id="CAH2305906.1"/>
    </source>
</evidence>
<feature type="non-terminal residue" evidence="2">
    <location>
        <position position="1"/>
    </location>
</feature>
<keyword evidence="3" id="KW-1185">Reference proteome</keyword>
<proteinExistence type="predicted"/>
<dbReference type="Proteomes" id="UP001295444">
    <property type="component" value="Chromosome 07"/>
</dbReference>
<dbReference type="EMBL" id="OW240918">
    <property type="protein sequence ID" value="CAH2305906.1"/>
    <property type="molecule type" value="Genomic_DNA"/>
</dbReference>
<feature type="compositionally biased region" description="Polar residues" evidence="1">
    <location>
        <begin position="81"/>
        <end position="97"/>
    </location>
</feature>
<accession>A0AAD1SSR1</accession>
<gene>
    <name evidence="2" type="ORF">PECUL_23A037443</name>
</gene>